<organism evidence="1 2">
    <name type="scientific">Aquicella lusitana</name>
    <dbReference type="NCBI Taxonomy" id="254246"/>
    <lineage>
        <taxon>Bacteria</taxon>
        <taxon>Pseudomonadati</taxon>
        <taxon>Pseudomonadota</taxon>
        <taxon>Gammaproteobacteria</taxon>
        <taxon>Legionellales</taxon>
        <taxon>Coxiellaceae</taxon>
        <taxon>Aquicella</taxon>
    </lineage>
</organism>
<proteinExistence type="predicted"/>
<accession>A0A370GE32</accession>
<comment type="caution">
    <text evidence="1">The sequence shown here is derived from an EMBL/GenBank/DDBJ whole genome shotgun (WGS) entry which is preliminary data.</text>
</comment>
<name>A0A370GE32_9COXI</name>
<evidence type="ECO:0000313" key="2">
    <source>
        <dbReference type="Proteomes" id="UP000254720"/>
    </source>
</evidence>
<sequence length="39" mass="4410">MRMQQHDDQAQLNGMHTVLRSVGACFDGQSLQNTFVNCK</sequence>
<dbReference type="EMBL" id="QQAX01000016">
    <property type="protein sequence ID" value="RDI42052.1"/>
    <property type="molecule type" value="Genomic_DNA"/>
</dbReference>
<reference evidence="1 2" key="1">
    <citation type="submission" date="2018-07" db="EMBL/GenBank/DDBJ databases">
        <title>Genomic Encyclopedia of Type Strains, Phase IV (KMG-IV): sequencing the most valuable type-strain genomes for metagenomic binning, comparative biology and taxonomic classification.</title>
        <authorList>
            <person name="Goeker M."/>
        </authorList>
    </citation>
    <scope>NUCLEOTIDE SEQUENCE [LARGE SCALE GENOMIC DNA]</scope>
    <source>
        <strain evidence="1 2">DSM 16500</strain>
    </source>
</reference>
<keyword evidence="2" id="KW-1185">Reference proteome</keyword>
<dbReference type="AlphaFoldDB" id="A0A370GE32"/>
<evidence type="ECO:0000313" key="1">
    <source>
        <dbReference type="EMBL" id="RDI42052.1"/>
    </source>
</evidence>
<gene>
    <name evidence="1" type="ORF">C8D86_1166</name>
</gene>
<protein>
    <submittedName>
        <fullName evidence="1">Uncharacterized protein</fullName>
    </submittedName>
</protein>
<dbReference type="Proteomes" id="UP000254720">
    <property type="component" value="Unassembled WGS sequence"/>
</dbReference>